<evidence type="ECO:0000256" key="8">
    <source>
        <dbReference type="ARBA" id="ARBA00023288"/>
    </source>
</evidence>
<dbReference type="GO" id="GO:0005783">
    <property type="term" value="C:endoplasmic reticulum"/>
    <property type="evidence" value="ECO:0007669"/>
    <property type="project" value="TreeGrafter"/>
</dbReference>
<evidence type="ECO:0000256" key="3">
    <source>
        <dbReference type="ARBA" id="ARBA00022679"/>
    </source>
</evidence>
<dbReference type="GO" id="GO:0019706">
    <property type="term" value="F:protein-cysteine S-palmitoyltransferase activity"/>
    <property type="evidence" value="ECO:0007669"/>
    <property type="project" value="UniProtKB-EC"/>
</dbReference>
<keyword evidence="5 10" id="KW-1133">Transmembrane helix</keyword>
<dbReference type="PANTHER" id="PTHR22883">
    <property type="entry name" value="ZINC FINGER DHHC DOMAIN CONTAINING PROTEIN"/>
    <property type="match status" value="1"/>
</dbReference>
<keyword evidence="7" id="KW-0564">Palmitate</keyword>
<evidence type="ECO:0000256" key="7">
    <source>
        <dbReference type="ARBA" id="ARBA00023139"/>
    </source>
</evidence>
<feature type="region of interest" description="Disordered" evidence="11">
    <location>
        <begin position="90"/>
        <end position="116"/>
    </location>
</feature>
<dbReference type="GO" id="GO:0006612">
    <property type="term" value="P:protein targeting to membrane"/>
    <property type="evidence" value="ECO:0007669"/>
    <property type="project" value="TreeGrafter"/>
</dbReference>
<comment type="caution">
    <text evidence="13">The sequence shown here is derived from an EMBL/GenBank/DDBJ whole genome shotgun (WGS) entry which is preliminary data.</text>
</comment>
<evidence type="ECO:0000256" key="5">
    <source>
        <dbReference type="ARBA" id="ARBA00022989"/>
    </source>
</evidence>
<dbReference type="OrthoDB" id="331948at2759"/>
<evidence type="ECO:0000256" key="6">
    <source>
        <dbReference type="ARBA" id="ARBA00023136"/>
    </source>
</evidence>
<feature type="domain" description="Palmitoyltransferase DHHC" evidence="12">
    <location>
        <begin position="123"/>
        <end position="243"/>
    </location>
</feature>
<keyword evidence="4 10" id="KW-0812">Transmembrane</keyword>
<gene>
    <name evidence="13" type="ORF">BSL78_21242</name>
</gene>
<keyword evidence="6 10" id="KW-0472">Membrane</keyword>
<keyword evidence="8" id="KW-0449">Lipoprotein</keyword>
<name>A0A2G8K1S8_STIJA</name>
<dbReference type="PROSITE" id="PS50216">
    <property type="entry name" value="DHHC"/>
    <property type="match status" value="1"/>
</dbReference>
<protein>
    <recommendedName>
        <fullName evidence="10">Palmitoyltransferase</fullName>
        <ecNumber evidence="10">2.3.1.225</ecNumber>
    </recommendedName>
</protein>
<dbReference type="EMBL" id="MRZV01000979">
    <property type="protein sequence ID" value="PIK41905.1"/>
    <property type="molecule type" value="Genomic_DNA"/>
</dbReference>
<feature type="transmembrane region" description="Helical" evidence="10">
    <location>
        <begin position="46"/>
        <end position="69"/>
    </location>
</feature>
<dbReference type="Proteomes" id="UP000230750">
    <property type="component" value="Unassembled WGS sequence"/>
</dbReference>
<comment type="similarity">
    <text evidence="2 10">Belongs to the DHHC palmitoyltransferase family.</text>
</comment>
<organism evidence="13 14">
    <name type="scientific">Stichopus japonicus</name>
    <name type="common">Sea cucumber</name>
    <dbReference type="NCBI Taxonomy" id="307972"/>
    <lineage>
        <taxon>Eukaryota</taxon>
        <taxon>Metazoa</taxon>
        <taxon>Echinodermata</taxon>
        <taxon>Eleutherozoa</taxon>
        <taxon>Echinozoa</taxon>
        <taxon>Holothuroidea</taxon>
        <taxon>Aspidochirotacea</taxon>
        <taxon>Aspidochirotida</taxon>
        <taxon>Stichopodidae</taxon>
        <taxon>Apostichopus</taxon>
    </lineage>
</organism>
<keyword evidence="9 10" id="KW-0012">Acyltransferase</keyword>
<keyword evidence="14" id="KW-1185">Reference proteome</keyword>
<proteinExistence type="inferred from homology"/>
<sequence>MTDNICWIIPPGIFIRTFHSLLTVGIFTALCVTDTDLNHAYQKGQWLYLSAYLLLLILTSIFYFISCLLDPGYLPKQQYQVRKRTISLSSSSESSDEDEDEASRGEDARMLRKSKRSPTAVKLRKCPICKIEQPVRTKHCEDCQRCVRKYDHHCPWLENCVGERNHRYFWIFLLLQSALILWTVRITWGGFTSQTTFTDWLHSNAIFTLVLLILLVAAMVVISLLCCHSFMLFNNQTTWEFMSRHRITYLKNLDESYNPFHEGYLKNCVKFFFYCPYQKWEVMVEKYCTPSGGIV</sequence>
<evidence type="ECO:0000256" key="10">
    <source>
        <dbReference type="RuleBase" id="RU079119"/>
    </source>
</evidence>
<feature type="transmembrane region" description="Helical" evidence="10">
    <location>
        <begin position="168"/>
        <end position="186"/>
    </location>
</feature>
<evidence type="ECO:0000256" key="2">
    <source>
        <dbReference type="ARBA" id="ARBA00008574"/>
    </source>
</evidence>
<comment type="domain">
    <text evidence="10">The DHHC domain is required for palmitoyltransferase activity.</text>
</comment>
<reference evidence="13 14" key="1">
    <citation type="journal article" date="2017" name="PLoS Biol.">
        <title>The sea cucumber genome provides insights into morphological evolution and visceral regeneration.</title>
        <authorList>
            <person name="Zhang X."/>
            <person name="Sun L."/>
            <person name="Yuan J."/>
            <person name="Sun Y."/>
            <person name="Gao Y."/>
            <person name="Zhang L."/>
            <person name="Li S."/>
            <person name="Dai H."/>
            <person name="Hamel J.F."/>
            <person name="Liu C."/>
            <person name="Yu Y."/>
            <person name="Liu S."/>
            <person name="Lin W."/>
            <person name="Guo K."/>
            <person name="Jin S."/>
            <person name="Xu P."/>
            <person name="Storey K.B."/>
            <person name="Huan P."/>
            <person name="Zhang T."/>
            <person name="Zhou Y."/>
            <person name="Zhang J."/>
            <person name="Lin C."/>
            <person name="Li X."/>
            <person name="Xing L."/>
            <person name="Huo D."/>
            <person name="Sun M."/>
            <person name="Wang L."/>
            <person name="Mercier A."/>
            <person name="Li F."/>
            <person name="Yang H."/>
            <person name="Xiang J."/>
        </authorList>
    </citation>
    <scope>NUCLEOTIDE SEQUENCE [LARGE SCALE GENOMIC DNA]</scope>
    <source>
        <strain evidence="13">Shaxun</strain>
        <tissue evidence="13">Muscle</tissue>
    </source>
</reference>
<accession>A0A2G8K1S8</accession>
<comment type="subcellular location">
    <subcellularLocation>
        <location evidence="1">Endomembrane system</location>
        <topology evidence="1">Multi-pass membrane protein</topology>
    </subcellularLocation>
</comment>
<evidence type="ECO:0000256" key="9">
    <source>
        <dbReference type="ARBA" id="ARBA00023315"/>
    </source>
</evidence>
<dbReference type="AlphaFoldDB" id="A0A2G8K1S8"/>
<dbReference type="PANTHER" id="PTHR22883:SF301">
    <property type="entry name" value="PALMITOYLTRANSFERASE ZDHHC12"/>
    <property type="match status" value="1"/>
</dbReference>
<evidence type="ECO:0000256" key="1">
    <source>
        <dbReference type="ARBA" id="ARBA00004127"/>
    </source>
</evidence>
<feature type="transmembrane region" description="Helical" evidence="10">
    <location>
        <begin position="206"/>
        <end position="233"/>
    </location>
</feature>
<dbReference type="GO" id="GO:0005794">
    <property type="term" value="C:Golgi apparatus"/>
    <property type="evidence" value="ECO:0007669"/>
    <property type="project" value="TreeGrafter"/>
</dbReference>
<dbReference type="Pfam" id="PF01529">
    <property type="entry name" value="DHHC"/>
    <property type="match status" value="1"/>
</dbReference>
<evidence type="ECO:0000313" key="14">
    <source>
        <dbReference type="Proteomes" id="UP000230750"/>
    </source>
</evidence>
<evidence type="ECO:0000256" key="11">
    <source>
        <dbReference type="SAM" id="MobiDB-lite"/>
    </source>
</evidence>
<dbReference type="InterPro" id="IPR039859">
    <property type="entry name" value="PFA4/ZDH16/20/ERF2-like"/>
</dbReference>
<evidence type="ECO:0000313" key="13">
    <source>
        <dbReference type="EMBL" id="PIK41905.1"/>
    </source>
</evidence>
<dbReference type="STRING" id="307972.A0A2G8K1S8"/>
<dbReference type="EC" id="2.3.1.225" evidence="10"/>
<evidence type="ECO:0000256" key="4">
    <source>
        <dbReference type="ARBA" id="ARBA00022692"/>
    </source>
</evidence>
<keyword evidence="3 10" id="KW-0808">Transferase</keyword>
<comment type="catalytic activity">
    <reaction evidence="10">
        <text>L-cysteinyl-[protein] + hexadecanoyl-CoA = S-hexadecanoyl-L-cysteinyl-[protein] + CoA</text>
        <dbReference type="Rhea" id="RHEA:36683"/>
        <dbReference type="Rhea" id="RHEA-COMP:10131"/>
        <dbReference type="Rhea" id="RHEA-COMP:11032"/>
        <dbReference type="ChEBI" id="CHEBI:29950"/>
        <dbReference type="ChEBI" id="CHEBI:57287"/>
        <dbReference type="ChEBI" id="CHEBI:57379"/>
        <dbReference type="ChEBI" id="CHEBI:74151"/>
        <dbReference type="EC" id="2.3.1.225"/>
    </reaction>
</comment>
<dbReference type="InterPro" id="IPR001594">
    <property type="entry name" value="Palmitoyltrfase_DHHC"/>
</dbReference>
<evidence type="ECO:0000259" key="12">
    <source>
        <dbReference type="Pfam" id="PF01529"/>
    </source>
</evidence>